<dbReference type="GO" id="GO:0005737">
    <property type="term" value="C:cytoplasm"/>
    <property type="evidence" value="ECO:0007669"/>
    <property type="project" value="UniProtKB-SubCell"/>
</dbReference>
<dbReference type="AlphaFoldDB" id="A0A0S1SNT8"/>
<evidence type="ECO:0000256" key="3">
    <source>
        <dbReference type="ARBA" id="ARBA00022603"/>
    </source>
</evidence>
<dbReference type="PROSITE" id="PS01296">
    <property type="entry name" value="RSMI"/>
    <property type="match status" value="1"/>
</dbReference>
<gene>
    <name evidence="6" type="primary">rsmI</name>
    <name evidence="8" type="ORF">PeribacterD1_0718</name>
</gene>
<sequence>MTIPHQRGPGIMTHHMLSIVSTPIGNLGDITLRALATLKKCDAIVCEDTRVTGQLLQLLELPKKELISCHGYSNPKKVDDIIRMLTEGRHLVLVSDAGTPGISDPGYALVSRARCGRIPIEVIPGPAAFLAALSASGLPVNRFVYLGFLPLKKGRQTLLKSLKEEERTIVFYESVHRIEKTLRELAEALQDQPDRPVVIARELTKMHEEIVTTTVAGLPAIAQSIVKKGEFAVIIGAQ</sequence>
<comment type="subcellular location">
    <subcellularLocation>
        <location evidence="6">Cytoplasm</location>
    </subcellularLocation>
</comment>
<evidence type="ECO:0000256" key="5">
    <source>
        <dbReference type="ARBA" id="ARBA00022691"/>
    </source>
</evidence>
<organism evidence="8 9">
    <name type="scientific">Candidatus Peribacter riflensis</name>
    <dbReference type="NCBI Taxonomy" id="1735162"/>
    <lineage>
        <taxon>Bacteria</taxon>
        <taxon>Candidatus Peregrinibacteriota</taxon>
        <taxon>Candidatus Peribacteria</taxon>
        <taxon>Candidatus Peribacterales</taxon>
        <taxon>Candidatus Peribacteraceae</taxon>
        <taxon>Candidatus Peribacter</taxon>
    </lineage>
</organism>
<reference evidence="9" key="1">
    <citation type="submission" date="2015-10" db="EMBL/GenBank/DDBJ databases">
        <title>Analysis of five complete genome sequences for members of the class Peribacteria in the recently recognized Peregrinibacteria bacterial phylum.</title>
        <authorList>
            <person name="Anantharaman K."/>
            <person name="Brown C.T."/>
            <person name="Burstein D."/>
            <person name="Castelle C.J."/>
            <person name="Probst A.J."/>
            <person name="Thomas B.C."/>
            <person name="Williams K.H."/>
            <person name="Banfield J.F."/>
        </authorList>
    </citation>
    <scope>NUCLEOTIDE SEQUENCE [LARGE SCALE GENOMIC DNA]</scope>
</reference>
<dbReference type="Proteomes" id="UP000069135">
    <property type="component" value="Chromosome"/>
</dbReference>
<dbReference type="Gene3D" id="3.30.950.10">
    <property type="entry name" value="Methyltransferase, Cobalt-precorrin-4 Transmethylase, Domain 2"/>
    <property type="match status" value="1"/>
</dbReference>
<evidence type="ECO:0000259" key="7">
    <source>
        <dbReference type="Pfam" id="PF00590"/>
    </source>
</evidence>
<dbReference type="EMBL" id="CP013065">
    <property type="protein sequence ID" value="ALM13391.1"/>
    <property type="molecule type" value="Genomic_DNA"/>
</dbReference>
<evidence type="ECO:0000313" key="9">
    <source>
        <dbReference type="Proteomes" id="UP000069135"/>
    </source>
</evidence>
<dbReference type="PANTHER" id="PTHR46111">
    <property type="entry name" value="RIBOSOMAL RNA SMALL SUBUNIT METHYLTRANSFERASE I"/>
    <property type="match status" value="1"/>
</dbReference>
<keyword evidence="3 6" id="KW-0489">Methyltransferase</keyword>
<dbReference type="GO" id="GO:0070677">
    <property type="term" value="F:rRNA (cytosine-2'-O-)-methyltransferase activity"/>
    <property type="evidence" value="ECO:0007669"/>
    <property type="project" value="UniProtKB-UniRule"/>
</dbReference>
<dbReference type="InterPro" id="IPR008189">
    <property type="entry name" value="rRNA_ssu_MeTfrase_I"/>
</dbReference>
<proteinExistence type="inferred from homology"/>
<keyword evidence="1 6" id="KW-0963">Cytoplasm</keyword>
<name>A0A0S1SNT8_9BACT</name>
<evidence type="ECO:0000256" key="1">
    <source>
        <dbReference type="ARBA" id="ARBA00022490"/>
    </source>
</evidence>
<dbReference type="Gene3D" id="3.40.1010.10">
    <property type="entry name" value="Cobalt-precorrin-4 Transmethylase, Domain 1"/>
    <property type="match status" value="1"/>
</dbReference>
<dbReference type="InterPro" id="IPR035996">
    <property type="entry name" value="4pyrrol_Methylase_sf"/>
</dbReference>
<keyword evidence="2 6" id="KW-0698">rRNA processing</keyword>
<keyword evidence="5 6" id="KW-0949">S-adenosyl-L-methionine</keyword>
<comment type="catalytic activity">
    <reaction evidence="6">
        <text>cytidine(1402) in 16S rRNA + S-adenosyl-L-methionine = 2'-O-methylcytidine(1402) in 16S rRNA + S-adenosyl-L-homocysteine + H(+)</text>
        <dbReference type="Rhea" id="RHEA:42924"/>
        <dbReference type="Rhea" id="RHEA-COMP:10285"/>
        <dbReference type="Rhea" id="RHEA-COMP:10286"/>
        <dbReference type="ChEBI" id="CHEBI:15378"/>
        <dbReference type="ChEBI" id="CHEBI:57856"/>
        <dbReference type="ChEBI" id="CHEBI:59789"/>
        <dbReference type="ChEBI" id="CHEBI:74495"/>
        <dbReference type="ChEBI" id="CHEBI:82748"/>
        <dbReference type="EC" id="2.1.1.198"/>
    </reaction>
</comment>
<dbReference type="STRING" id="1735162.PeribacterB2_0718"/>
<dbReference type="Pfam" id="PF00590">
    <property type="entry name" value="TP_methylase"/>
    <property type="match status" value="1"/>
</dbReference>
<dbReference type="FunFam" id="3.40.1010.10:FF:000007">
    <property type="entry name" value="Ribosomal RNA small subunit methyltransferase I"/>
    <property type="match status" value="1"/>
</dbReference>
<evidence type="ECO:0000256" key="6">
    <source>
        <dbReference type="HAMAP-Rule" id="MF_01877"/>
    </source>
</evidence>
<protein>
    <recommendedName>
        <fullName evidence="6">Ribosomal RNA small subunit methyltransferase I</fullName>
        <ecNumber evidence="6">2.1.1.198</ecNumber>
    </recommendedName>
    <alternativeName>
        <fullName evidence="6">16S rRNA 2'-O-ribose C1402 methyltransferase</fullName>
    </alternativeName>
    <alternativeName>
        <fullName evidence="6">rRNA (cytidine-2'-O-)-methyltransferase RsmI</fullName>
    </alternativeName>
</protein>
<accession>A0A0S1SSF5</accession>
<comment type="function">
    <text evidence="6">Catalyzes the 2'-O-methylation of the ribose of cytidine 1402 (C1402) in 16S rRNA.</text>
</comment>
<dbReference type="KEGG" id="prf:PeribacterA2_0717"/>
<accession>A0A0S1SFE5</accession>
<dbReference type="EC" id="2.1.1.198" evidence="6"/>
<accession>A0A0S1SJV0</accession>
<dbReference type="NCBIfam" id="TIGR00096">
    <property type="entry name" value="16S rRNA (cytidine(1402)-2'-O)-methyltransferase"/>
    <property type="match status" value="1"/>
</dbReference>
<dbReference type="PANTHER" id="PTHR46111:SF1">
    <property type="entry name" value="RIBOSOMAL RNA SMALL SUBUNIT METHYLTRANSFERASE I"/>
    <property type="match status" value="1"/>
</dbReference>
<dbReference type="CDD" id="cd11648">
    <property type="entry name" value="RsmI"/>
    <property type="match status" value="1"/>
</dbReference>
<dbReference type="InterPro" id="IPR014776">
    <property type="entry name" value="4pyrrole_Mease_sub2"/>
</dbReference>
<dbReference type="InterPro" id="IPR018063">
    <property type="entry name" value="SAM_MeTrfase_RsmI_CS"/>
</dbReference>
<evidence type="ECO:0000256" key="4">
    <source>
        <dbReference type="ARBA" id="ARBA00022679"/>
    </source>
</evidence>
<dbReference type="SUPFAM" id="SSF53790">
    <property type="entry name" value="Tetrapyrrole methylase"/>
    <property type="match status" value="1"/>
</dbReference>
<comment type="similarity">
    <text evidence="6">Belongs to the methyltransferase superfamily. RsmI family.</text>
</comment>
<keyword evidence="4 6" id="KW-0808">Transferase</keyword>
<reference evidence="8 9" key="2">
    <citation type="journal article" date="2016" name="PeerJ">
        <title>Analysis of five complete genome sequences for members of the class Peribacteria in the recently recognized Peregrinibacteria bacterial phylum.</title>
        <authorList>
            <person name="Anantharaman K."/>
            <person name="Brown C.T."/>
            <person name="Burstein D."/>
            <person name="Castelle C.J."/>
            <person name="Probst A.J."/>
            <person name="Thomas B.C."/>
            <person name="Williams K.H."/>
            <person name="Banfield J.F."/>
        </authorList>
    </citation>
    <scope>NUCLEOTIDE SEQUENCE [LARGE SCALE GENOMIC DNA]</scope>
    <source>
        <strain evidence="8">RIFOXYD1_FULL_PER-ii_59_16</strain>
    </source>
</reference>
<dbReference type="InterPro" id="IPR014777">
    <property type="entry name" value="4pyrrole_Mease_sub1"/>
</dbReference>
<dbReference type="FunFam" id="3.30.950.10:FF:000002">
    <property type="entry name" value="Ribosomal RNA small subunit methyltransferase I"/>
    <property type="match status" value="1"/>
</dbReference>
<dbReference type="PIRSF" id="PIRSF005917">
    <property type="entry name" value="MTase_YraL"/>
    <property type="match status" value="1"/>
</dbReference>
<evidence type="ECO:0000256" key="2">
    <source>
        <dbReference type="ARBA" id="ARBA00022552"/>
    </source>
</evidence>
<dbReference type="InterPro" id="IPR000878">
    <property type="entry name" value="4pyrrol_Mease"/>
</dbReference>
<feature type="domain" description="Tetrapyrrole methylase" evidence="7">
    <location>
        <begin position="16"/>
        <end position="217"/>
    </location>
</feature>
<evidence type="ECO:0000313" key="8">
    <source>
        <dbReference type="EMBL" id="ALM13391.1"/>
    </source>
</evidence>
<accession>A0A0S1SNT8</accession>
<dbReference type="PATRIC" id="fig|1735161.3.peg.698"/>
<dbReference type="HAMAP" id="MF_01877">
    <property type="entry name" value="16SrRNA_methyltr_I"/>
    <property type="match status" value="1"/>
</dbReference>